<evidence type="ECO:0000259" key="1">
    <source>
        <dbReference type="SMART" id="SM01321"/>
    </source>
</evidence>
<dbReference type="InterPro" id="IPR002686">
    <property type="entry name" value="Transposase_17"/>
</dbReference>
<comment type="caution">
    <text evidence="2">The sequence shown here is derived from an EMBL/GenBank/DDBJ whole genome shotgun (WGS) entry which is preliminary data.</text>
</comment>
<organism evidence="2 3">
    <name type="scientific">Candidatus Magasanikbacteria bacterium CG10_big_fil_rev_8_21_14_0_10_47_10</name>
    <dbReference type="NCBI Taxonomy" id="1974652"/>
    <lineage>
        <taxon>Bacteria</taxon>
        <taxon>Candidatus Magasanikiibacteriota</taxon>
    </lineage>
</organism>
<dbReference type="Proteomes" id="UP000230154">
    <property type="component" value="Unassembled WGS sequence"/>
</dbReference>
<dbReference type="PANTHER" id="PTHR34322">
    <property type="entry name" value="TRANSPOSASE, Y1_TNP DOMAIN-CONTAINING"/>
    <property type="match status" value="1"/>
</dbReference>
<dbReference type="EMBL" id="PFCB01000001">
    <property type="protein sequence ID" value="PIR74896.1"/>
    <property type="molecule type" value="Genomic_DNA"/>
</dbReference>
<accession>A0A2H0TTN3</accession>
<dbReference type="AlphaFoldDB" id="A0A2H0TTN3"/>
<sequence length="217" mass="25434">MKNRDNKIFRAGEYYHIFNRGVGKTDIFLDESDHIFFLRRLRENVVPEKVPFSERREPSPGGYVRKEMPPGSFALICYCLMLNHFHLLIRQETDLPVSKLLLKIGTSYSKYFNQKYERIGGSFQDAFKAVNINTDSYLLWLSAYIHQNPKVAGLVENLENYQWSSYPDYIGARNGTLCEKGIILSQFDNKQDYKKFVEDSYAKIKKKKEMESLLLDE</sequence>
<dbReference type="SUPFAM" id="SSF143422">
    <property type="entry name" value="Transposase IS200-like"/>
    <property type="match status" value="1"/>
</dbReference>
<dbReference type="Pfam" id="PF01797">
    <property type="entry name" value="Y1_Tnp"/>
    <property type="match status" value="1"/>
</dbReference>
<feature type="domain" description="Transposase IS200-like" evidence="1">
    <location>
        <begin position="10"/>
        <end position="148"/>
    </location>
</feature>
<dbReference type="GO" id="GO:0003677">
    <property type="term" value="F:DNA binding"/>
    <property type="evidence" value="ECO:0007669"/>
    <property type="project" value="InterPro"/>
</dbReference>
<name>A0A2H0TTN3_9BACT</name>
<dbReference type="SMART" id="SM01321">
    <property type="entry name" value="Y1_Tnp"/>
    <property type="match status" value="1"/>
</dbReference>
<dbReference type="PANTHER" id="PTHR34322:SF2">
    <property type="entry name" value="TRANSPOSASE IS200-LIKE DOMAIN-CONTAINING PROTEIN"/>
    <property type="match status" value="1"/>
</dbReference>
<gene>
    <name evidence="2" type="ORF">COU35_00015</name>
</gene>
<dbReference type="Gene3D" id="3.30.70.1290">
    <property type="entry name" value="Transposase IS200-like"/>
    <property type="match status" value="1"/>
</dbReference>
<dbReference type="GO" id="GO:0004803">
    <property type="term" value="F:transposase activity"/>
    <property type="evidence" value="ECO:0007669"/>
    <property type="project" value="InterPro"/>
</dbReference>
<reference evidence="3" key="1">
    <citation type="submission" date="2017-09" db="EMBL/GenBank/DDBJ databases">
        <title>Depth-based differentiation of microbial function through sediment-hosted aquifers and enrichment of novel symbionts in the deep terrestrial subsurface.</title>
        <authorList>
            <person name="Probst A.J."/>
            <person name="Ladd B."/>
            <person name="Jarett J.K."/>
            <person name="Geller-Mcgrath D.E."/>
            <person name="Sieber C.M.K."/>
            <person name="Emerson J.B."/>
            <person name="Anantharaman K."/>
            <person name="Thomas B.C."/>
            <person name="Malmstrom R."/>
            <person name="Stieglmeier M."/>
            <person name="Klingl A."/>
            <person name="Woyke T."/>
            <person name="Ryan C.M."/>
            <person name="Banfield J.F."/>
        </authorList>
    </citation>
    <scope>NUCLEOTIDE SEQUENCE [LARGE SCALE GENOMIC DNA]</scope>
</reference>
<proteinExistence type="predicted"/>
<evidence type="ECO:0000313" key="3">
    <source>
        <dbReference type="Proteomes" id="UP000230154"/>
    </source>
</evidence>
<dbReference type="GO" id="GO:0006313">
    <property type="term" value="P:DNA transposition"/>
    <property type="evidence" value="ECO:0007669"/>
    <property type="project" value="InterPro"/>
</dbReference>
<dbReference type="InterPro" id="IPR036515">
    <property type="entry name" value="Transposase_17_sf"/>
</dbReference>
<evidence type="ECO:0000313" key="2">
    <source>
        <dbReference type="EMBL" id="PIR74896.1"/>
    </source>
</evidence>
<protein>
    <recommendedName>
        <fullName evidence="1">Transposase IS200-like domain-containing protein</fullName>
    </recommendedName>
</protein>